<evidence type="ECO:0000313" key="3">
    <source>
        <dbReference type="EMBL" id="VTQ86955.1"/>
    </source>
</evidence>
<dbReference type="InterPro" id="IPR025580">
    <property type="entry name" value="Gp46"/>
</dbReference>
<evidence type="ECO:0000313" key="4">
    <source>
        <dbReference type="Proteomes" id="UP000308489"/>
    </source>
</evidence>
<name>A0A4U9R6E1_HATHI</name>
<evidence type="ECO:0008006" key="5">
    <source>
        <dbReference type="Google" id="ProtNLM"/>
    </source>
</evidence>
<dbReference type="EMBL" id="LR590481">
    <property type="protein sequence ID" value="VTQ86955.1"/>
    <property type="molecule type" value="Genomic_DNA"/>
</dbReference>
<evidence type="ECO:0000256" key="1">
    <source>
        <dbReference type="SAM" id="Coils"/>
    </source>
</evidence>
<feature type="compositionally biased region" description="Basic and acidic residues" evidence="2">
    <location>
        <begin position="21"/>
        <end position="35"/>
    </location>
</feature>
<feature type="compositionally biased region" description="Polar residues" evidence="2">
    <location>
        <begin position="10"/>
        <end position="20"/>
    </location>
</feature>
<dbReference type="RefSeq" id="WP_138209708.1">
    <property type="nucleotide sequence ID" value="NZ_CBCRUQ010000004.1"/>
</dbReference>
<accession>A0A4U9R6E1</accession>
<dbReference type="OrthoDB" id="1937011at2"/>
<keyword evidence="1" id="KW-0175">Coiled coil</keyword>
<dbReference type="KEGG" id="hhw:NCTC503_01007"/>
<keyword evidence="4" id="KW-1185">Reference proteome</keyword>
<organism evidence="3 4">
    <name type="scientific">Hathewaya histolytica</name>
    <name type="common">Clostridium histolyticum</name>
    <dbReference type="NCBI Taxonomy" id="1498"/>
    <lineage>
        <taxon>Bacteria</taxon>
        <taxon>Bacillati</taxon>
        <taxon>Bacillota</taxon>
        <taxon>Clostridia</taxon>
        <taxon>Eubacteriales</taxon>
        <taxon>Clostridiaceae</taxon>
        <taxon>Hathewaya</taxon>
    </lineage>
</organism>
<proteinExistence type="predicted"/>
<gene>
    <name evidence="3" type="ORF">NCTC503_01007</name>
</gene>
<dbReference type="Proteomes" id="UP000308489">
    <property type="component" value="Chromosome 1"/>
</dbReference>
<evidence type="ECO:0000256" key="2">
    <source>
        <dbReference type="SAM" id="MobiDB-lite"/>
    </source>
</evidence>
<dbReference type="Pfam" id="PF14265">
    <property type="entry name" value="DUF4355"/>
    <property type="match status" value="1"/>
</dbReference>
<protein>
    <recommendedName>
        <fullName evidence="5">Phage scaffold protein</fullName>
    </recommendedName>
</protein>
<sequence>MEDNKIMENIDNNTNESSAVDSKETTKTDVATDKTETTKEKIFTQEELEKIISKRLERERKKADEEKVEAERLAKMSAEERAKAEFEKEKQKFEEERKSFLKQQLELQVIKELTNKNLPTDFSKYLIGENAETCMENIKTFEEYFSSAVEKQVQERLKGGYTPPKTEIAKTYSMEDLKNMTPEEINKNWEQIKSIK</sequence>
<reference evidence="3 4" key="1">
    <citation type="submission" date="2019-05" db="EMBL/GenBank/DDBJ databases">
        <authorList>
            <consortium name="Pathogen Informatics"/>
        </authorList>
    </citation>
    <scope>NUCLEOTIDE SEQUENCE [LARGE SCALE GENOMIC DNA]</scope>
    <source>
        <strain evidence="3 4">NCTC503</strain>
    </source>
</reference>
<feature type="coiled-coil region" evidence="1">
    <location>
        <begin position="53"/>
        <end position="103"/>
    </location>
</feature>
<feature type="region of interest" description="Disordered" evidence="2">
    <location>
        <begin position="1"/>
        <end position="35"/>
    </location>
</feature>
<dbReference type="AlphaFoldDB" id="A0A4U9R6E1"/>